<dbReference type="GO" id="GO:0006633">
    <property type="term" value="P:fatty acid biosynthetic process"/>
    <property type="evidence" value="ECO:0007669"/>
    <property type="project" value="UniProtKB-UniRule"/>
</dbReference>
<comment type="subcellular location">
    <subcellularLocation>
        <location evidence="1 8">Cytoplasm</location>
    </subcellularLocation>
</comment>
<dbReference type="SUPFAM" id="SSF54637">
    <property type="entry name" value="Thioesterase/thiol ester dehydrase-isomerase"/>
    <property type="match status" value="1"/>
</dbReference>
<dbReference type="Pfam" id="PF07977">
    <property type="entry name" value="FabA"/>
    <property type="match status" value="1"/>
</dbReference>
<dbReference type="GO" id="GO:0009245">
    <property type="term" value="P:lipid A biosynthetic process"/>
    <property type="evidence" value="ECO:0007669"/>
    <property type="project" value="UniProtKB-UniRule"/>
</dbReference>
<dbReference type="RefSeq" id="WP_066853943.1">
    <property type="nucleotide sequence ID" value="NZ_JXMS01000009.1"/>
</dbReference>
<dbReference type="GO" id="GO:0016020">
    <property type="term" value="C:membrane"/>
    <property type="evidence" value="ECO:0007669"/>
    <property type="project" value="GOC"/>
</dbReference>
<dbReference type="InterPro" id="IPR013114">
    <property type="entry name" value="FabA_FabZ"/>
</dbReference>
<keyword evidence="5 8" id="KW-0443">Lipid metabolism</keyword>
<dbReference type="PANTHER" id="PTHR30272">
    <property type="entry name" value="3-HYDROXYACYL-[ACYL-CARRIER-PROTEIN] DEHYDRATASE"/>
    <property type="match status" value="1"/>
</dbReference>
<dbReference type="InterPro" id="IPR010084">
    <property type="entry name" value="FabZ"/>
</dbReference>
<evidence type="ECO:0000256" key="3">
    <source>
        <dbReference type="ARBA" id="ARBA00022516"/>
    </source>
</evidence>
<organism evidence="9 10">
    <name type="scientific">Halodesulfovibrio spirochaetisodalis</name>
    <dbReference type="NCBI Taxonomy" id="1560234"/>
    <lineage>
        <taxon>Bacteria</taxon>
        <taxon>Pseudomonadati</taxon>
        <taxon>Thermodesulfobacteriota</taxon>
        <taxon>Desulfovibrionia</taxon>
        <taxon>Desulfovibrionales</taxon>
        <taxon>Desulfovibrionaceae</taxon>
        <taxon>Halodesulfovibrio</taxon>
    </lineage>
</organism>
<comment type="catalytic activity">
    <reaction evidence="8">
        <text>a (3R)-hydroxyacyl-[ACP] = a (2E)-enoyl-[ACP] + H2O</text>
        <dbReference type="Rhea" id="RHEA:13097"/>
        <dbReference type="Rhea" id="RHEA-COMP:9925"/>
        <dbReference type="Rhea" id="RHEA-COMP:9945"/>
        <dbReference type="ChEBI" id="CHEBI:15377"/>
        <dbReference type="ChEBI" id="CHEBI:78784"/>
        <dbReference type="ChEBI" id="CHEBI:78827"/>
        <dbReference type="EC" id="4.2.1.59"/>
    </reaction>
</comment>
<dbReference type="EC" id="4.2.1.59" evidence="8"/>
<sequence length="154" mass="17712">MTVTEQNTLDIRQILNLLPHRYPFLLVDRVTDYTPFETIEAYKNVTMNEPFFQGHFPNMPVMPGVLIMEALAQAGGLLVMKSTDMPLEGKLFLFTGMEKVRFRRPVYPGDKLELKCRLLRHKLKLWKMEGKAYVDGVLAAEAEMTAAIMDKEDM</sequence>
<evidence type="ECO:0000313" key="10">
    <source>
        <dbReference type="Proteomes" id="UP000091979"/>
    </source>
</evidence>
<comment type="function">
    <text evidence="7 8">Involved in unsaturated fatty acids biosynthesis. Catalyzes the dehydration of short chain beta-hydroxyacyl-ACPs and long chain saturated and unsaturated beta-hydroxyacyl-ACPs.</text>
</comment>
<name>A0A1B7XEU5_9BACT</name>
<dbReference type="HAMAP" id="MF_00406">
    <property type="entry name" value="FabZ"/>
    <property type="match status" value="1"/>
</dbReference>
<protein>
    <recommendedName>
        <fullName evidence="8">3-hydroxyacyl-[acyl-carrier-protein] dehydratase FabZ</fullName>
        <ecNumber evidence="8">4.2.1.59</ecNumber>
    </recommendedName>
    <alternativeName>
        <fullName evidence="8">(3R)-hydroxymyristoyl-[acyl-carrier-protein] dehydratase</fullName>
        <shortName evidence="8">(3R)-hydroxymyristoyl-ACP dehydrase</shortName>
    </alternativeName>
    <alternativeName>
        <fullName evidence="8">Beta-hydroxyacyl-ACP dehydratase</fullName>
    </alternativeName>
</protein>
<feature type="active site" evidence="8">
    <location>
        <position position="55"/>
    </location>
</feature>
<evidence type="ECO:0000256" key="4">
    <source>
        <dbReference type="ARBA" id="ARBA00022556"/>
    </source>
</evidence>
<dbReference type="InterPro" id="IPR029069">
    <property type="entry name" value="HotDog_dom_sf"/>
</dbReference>
<keyword evidence="10" id="KW-1185">Reference proteome</keyword>
<evidence type="ECO:0000256" key="5">
    <source>
        <dbReference type="ARBA" id="ARBA00023098"/>
    </source>
</evidence>
<dbReference type="CDD" id="cd01288">
    <property type="entry name" value="FabZ"/>
    <property type="match status" value="1"/>
</dbReference>
<dbReference type="PATRIC" id="fig|1560234.3.peg.3362"/>
<gene>
    <name evidence="8" type="primary">fabZ</name>
    <name evidence="9" type="ORF">SP90_06960</name>
</gene>
<dbReference type="GO" id="GO:0019171">
    <property type="term" value="F:(3R)-hydroxyacyl-[acyl-carrier-protein] dehydratase activity"/>
    <property type="evidence" value="ECO:0007669"/>
    <property type="project" value="UniProtKB-EC"/>
</dbReference>
<evidence type="ECO:0000256" key="7">
    <source>
        <dbReference type="ARBA" id="ARBA00025049"/>
    </source>
</evidence>
<comment type="caution">
    <text evidence="9">The sequence shown here is derived from an EMBL/GenBank/DDBJ whole genome shotgun (WGS) entry which is preliminary data.</text>
</comment>
<proteinExistence type="inferred from homology"/>
<evidence type="ECO:0000256" key="1">
    <source>
        <dbReference type="ARBA" id="ARBA00004496"/>
    </source>
</evidence>
<dbReference type="Proteomes" id="UP000091979">
    <property type="component" value="Unassembled WGS sequence"/>
</dbReference>
<dbReference type="AlphaFoldDB" id="A0A1B7XEU5"/>
<evidence type="ECO:0000256" key="2">
    <source>
        <dbReference type="ARBA" id="ARBA00022490"/>
    </source>
</evidence>
<evidence type="ECO:0000256" key="8">
    <source>
        <dbReference type="HAMAP-Rule" id="MF_00406"/>
    </source>
</evidence>
<keyword evidence="6 8" id="KW-0456">Lyase</keyword>
<evidence type="ECO:0000313" key="9">
    <source>
        <dbReference type="EMBL" id="OBQ52697.1"/>
    </source>
</evidence>
<dbReference type="STRING" id="1560234.SP90_06960"/>
<dbReference type="PANTHER" id="PTHR30272:SF1">
    <property type="entry name" value="3-HYDROXYACYL-[ACYL-CARRIER-PROTEIN] DEHYDRATASE"/>
    <property type="match status" value="1"/>
</dbReference>
<keyword evidence="3 8" id="KW-0444">Lipid biosynthesis</keyword>
<dbReference type="EMBL" id="JXMS01000009">
    <property type="protein sequence ID" value="OBQ52697.1"/>
    <property type="molecule type" value="Genomic_DNA"/>
</dbReference>
<dbReference type="NCBIfam" id="NF000582">
    <property type="entry name" value="PRK00006.1"/>
    <property type="match status" value="1"/>
</dbReference>
<comment type="similarity">
    <text evidence="8">Belongs to the thioester dehydratase family. FabZ subfamily.</text>
</comment>
<dbReference type="FunFam" id="3.10.129.10:FF:000001">
    <property type="entry name" value="3-hydroxyacyl-[acyl-carrier-protein] dehydratase FabZ"/>
    <property type="match status" value="1"/>
</dbReference>
<keyword evidence="2 8" id="KW-0963">Cytoplasm</keyword>
<evidence type="ECO:0000256" key="6">
    <source>
        <dbReference type="ARBA" id="ARBA00023239"/>
    </source>
</evidence>
<dbReference type="NCBIfam" id="TIGR01750">
    <property type="entry name" value="fabZ"/>
    <property type="match status" value="1"/>
</dbReference>
<dbReference type="Gene3D" id="3.10.129.10">
    <property type="entry name" value="Hotdog Thioesterase"/>
    <property type="match status" value="1"/>
</dbReference>
<keyword evidence="4 8" id="KW-0441">Lipid A biosynthesis</keyword>
<accession>A0A1B7XEU5</accession>
<reference evidence="9 10" key="1">
    <citation type="submission" date="2015-01" db="EMBL/GenBank/DDBJ databases">
        <title>Desulfovibrio sp. JC271 draft genome sequence.</title>
        <authorList>
            <person name="Shivani Y."/>
            <person name="Subhash Y."/>
            <person name="Sasikala C."/>
            <person name="Ramana C.V."/>
        </authorList>
    </citation>
    <scope>NUCLEOTIDE SEQUENCE [LARGE SCALE GENOMIC DNA]</scope>
    <source>
        <strain evidence="9 10">JC271</strain>
    </source>
</reference>
<dbReference type="OrthoDB" id="9772788at2"/>
<dbReference type="GO" id="GO:0005737">
    <property type="term" value="C:cytoplasm"/>
    <property type="evidence" value="ECO:0007669"/>
    <property type="project" value="UniProtKB-SubCell"/>
</dbReference>